<keyword evidence="11" id="KW-1267">Proteomics identification</keyword>
<dbReference type="EnsemblPlants" id="Zm00001eb334760_T002">
    <property type="protein sequence ID" value="Zm00001eb334760_P002"/>
    <property type="gene ID" value="Zm00001eb334760"/>
</dbReference>
<evidence type="ECO:0000256" key="2">
    <source>
        <dbReference type="ARBA" id="ARBA00004881"/>
    </source>
</evidence>
<dbReference type="GO" id="GO:0016763">
    <property type="term" value="F:pentosyltransferase activity"/>
    <property type="evidence" value="ECO:0007669"/>
    <property type="project" value="UniProtKB-ARBA"/>
</dbReference>
<dbReference type="KEGG" id="zma:103634770"/>
<keyword evidence="5" id="KW-0325">Glycoprotein</keyword>
<dbReference type="GO" id="GO:0000139">
    <property type="term" value="C:Golgi membrane"/>
    <property type="evidence" value="ECO:0007669"/>
    <property type="project" value="UniProtKB-SubCell"/>
</dbReference>
<accession>A0A1D6FD91</accession>
<reference evidence="9" key="4">
    <citation type="submission" date="2021-05" db="UniProtKB">
        <authorList>
            <consortium name="EnsemblPlants"/>
        </authorList>
    </citation>
    <scope>IDENTIFICATION</scope>
    <source>
        <strain evidence="9">cv. B73</strain>
    </source>
</reference>
<evidence type="ECO:0000256" key="4">
    <source>
        <dbReference type="ARBA" id="ARBA00022679"/>
    </source>
</evidence>
<proteinExistence type="evidence at protein level"/>
<keyword evidence="4 8" id="KW-0808">Transferase</keyword>
<comment type="subcellular location">
    <subcellularLocation>
        <location evidence="1">Golgi apparatus membrane</location>
        <topology evidence="1">Single-pass type II membrane protein</topology>
    </subcellularLocation>
</comment>
<feature type="domain" description="Glycosyltransferase 61 catalytic" evidence="7">
    <location>
        <begin position="294"/>
        <end position="374"/>
    </location>
</feature>
<dbReference type="eggNOG" id="KOG4698">
    <property type="taxonomic scope" value="Eukaryota"/>
</dbReference>
<dbReference type="EMBL" id="CM000784">
    <property type="protein sequence ID" value="AQK89991.1"/>
    <property type="molecule type" value="Genomic_DNA"/>
</dbReference>
<dbReference type="RefSeq" id="XP_008655581.1">
    <property type="nucleotide sequence ID" value="XM_008657359.3"/>
</dbReference>
<evidence type="ECO:0007829" key="11">
    <source>
        <dbReference type="PeptideAtlas" id="A0A1D6FD91"/>
    </source>
</evidence>
<gene>
    <name evidence="9" type="primary">LOC103634770</name>
    <name evidence="8" type="ORF">ZEAMMB73_Zm00001d008494</name>
</gene>
<reference evidence="8" key="2">
    <citation type="submission" date="2015-12" db="EMBL/GenBank/DDBJ databases">
        <title>Update maize B73 reference genome by single molecule sequencing technologies.</title>
        <authorList>
            <consortium name="Maize Genome Sequencing Project"/>
            <person name="Ware D."/>
        </authorList>
    </citation>
    <scope>NUCLEOTIDE SEQUENCE</scope>
    <source>
        <tissue evidence="8">Seedling</tissue>
    </source>
</reference>
<keyword evidence="3" id="KW-0328">Glycosyltransferase</keyword>
<keyword evidence="6" id="KW-0812">Transmembrane</keyword>
<dbReference type="AlphaFoldDB" id="A0A1D6FD91"/>
<dbReference type="GeneID" id="103634770"/>
<dbReference type="InterPro" id="IPR049625">
    <property type="entry name" value="Glyco_transf_61_cat"/>
</dbReference>
<dbReference type="PaxDb" id="4577-AC216871.3_FGP001"/>
<evidence type="ECO:0000256" key="5">
    <source>
        <dbReference type="ARBA" id="ARBA00023180"/>
    </source>
</evidence>
<evidence type="ECO:0000313" key="8">
    <source>
        <dbReference type="EMBL" id="AQK89991.1"/>
    </source>
</evidence>
<organism evidence="8">
    <name type="scientific">Zea mays</name>
    <name type="common">Maize</name>
    <dbReference type="NCBI Taxonomy" id="4577"/>
    <lineage>
        <taxon>Eukaryota</taxon>
        <taxon>Viridiplantae</taxon>
        <taxon>Streptophyta</taxon>
        <taxon>Embryophyta</taxon>
        <taxon>Tracheophyta</taxon>
        <taxon>Spermatophyta</taxon>
        <taxon>Magnoliopsida</taxon>
        <taxon>Liliopsida</taxon>
        <taxon>Poales</taxon>
        <taxon>Poaceae</taxon>
        <taxon>PACMAD clade</taxon>
        <taxon>Panicoideae</taxon>
        <taxon>Andropogonodae</taxon>
        <taxon>Andropogoneae</taxon>
        <taxon>Tripsacinae</taxon>
        <taxon>Zea</taxon>
    </lineage>
</organism>
<dbReference type="PANTHER" id="PTHR20961">
    <property type="entry name" value="GLYCOSYLTRANSFERASE"/>
    <property type="match status" value="1"/>
</dbReference>
<evidence type="ECO:0000313" key="9">
    <source>
        <dbReference type="EnsemblPlants" id="Zm00001eb334760_P002"/>
    </source>
</evidence>
<keyword evidence="6" id="KW-1133">Transmembrane helix</keyword>
<dbReference type="InterPro" id="IPR007657">
    <property type="entry name" value="Glycosyltransferase_61"/>
</dbReference>
<keyword evidence="10" id="KW-1185">Reference proteome</keyword>
<evidence type="ECO:0000256" key="6">
    <source>
        <dbReference type="SAM" id="Phobius"/>
    </source>
</evidence>
<name>A0A1D6FD91_MAIZE</name>
<keyword evidence="6" id="KW-0472">Membrane</keyword>
<comment type="pathway">
    <text evidence="2">Glycan metabolism.</text>
</comment>
<dbReference type="Gramene" id="Zm00001eb334760_T002">
    <property type="protein sequence ID" value="Zm00001eb334760_P002"/>
    <property type="gene ID" value="Zm00001eb334760"/>
</dbReference>
<reference evidence="10" key="1">
    <citation type="journal article" date="2009" name="Science">
        <title>The B73 maize genome: complexity, diversity, and dynamics.</title>
        <authorList>
            <person name="Schnable P.S."/>
            <person name="Ware D."/>
            <person name="Fulton R.S."/>
            <person name="Stein J.C."/>
            <person name="Wei F."/>
            <person name="Pasternak S."/>
            <person name="Liang C."/>
            <person name="Zhang J."/>
            <person name="Fulton L."/>
            <person name="Graves T.A."/>
            <person name="Minx P."/>
            <person name="Reily A.D."/>
            <person name="Courtney L."/>
            <person name="Kruchowski S.S."/>
            <person name="Tomlinson C."/>
            <person name="Strong C."/>
            <person name="Delehaunty K."/>
            <person name="Fronick C."/>
            <person name="Courtney B."/>
            <person name="Rock S.M."/>
            <person name="Belter E."/>
            <person name="Du F."/>
            <person name="Kim K."/>
            <person name="Abbott R.M."/>
            <person name="Cotton M."/>
            <person name="Levy A."/>
            <person name="Marchetto P."/>
            <person name="Ochoa K."/>
            <person name="Jackson S.M."/>
            <person name="Gillam B."/>
            <person name="Chen W."/>
            <person name="Yan L."/>
            <person name="Higginbotham J."/>
            <person name="Cardenas M."/>
            <person name="Waligorski J."/>
            <person name="Applebaum E."/>
            <person name="Phelps L."/>
            <person name="Falcone J."/>
            <person name="Kanchi K."/>
            <person name="Thane T."/>
            <person name="Scimone A."/>
            <person name="Thane N."/>
            <person name="Henke J."/>
            <person name="Wang T."/>
            <person name="Ruppert J."/>
            <person name="Shah N."/>
            <person name="Rotter K."/>
            <person name="Hodges J."/>
            <person name="Ingenthron E."/>
            <person name="Cordes M."/>
            <person name="Kohlberg S."/>
            <person name="Sgro J."/>
            <person name="Delgado B."/>
            <person name="Mead K."/>
            <person name="Chinwalla A."/>
            <person name="Leonard S."/>
            <person name="Crouse K."/>
            <person name="Collura K."/>
            <person name="Kudrna D."/>
            <person name="Currie J."/>
            <person name="He R."/>
            <person name="Angelova A."/>
            <person name="Rajasekar S."/>
            <person name="Mueller T."/>
            <person name="Lomeli R."/>
            <person name="Scara G."/>
            <person name="Ko A."/>
            <person name="Delaney K."/>
            <person name="Wissotski M."/>
            <person name="Lopez G."/>
            <person name="Campos D."/>
            <person name="Braidotti M."/>
            <person name="Ashley E."/>
            <person name="Golser W."/>
            <person name="Kim H."/>
            <person name="Lee S."/>
            <person name="Lin J."/>
            <person name="Dujmic Z."/>
            <person name="Kim W."/>
            <person name="Talag J."/>
            <person name="Zuccolo A."/>
            <person name="Fan C."/>
            <person name="Sebastian A."/>
            <person name="Kramer M."/>
            <person name="Spiegel L."/>
            <person name="Nascimento L."/>
            <person name="Zutavern T."/>
            <person name="Miller B."/>
            <person name="Ambroise C."/>
            <person name="Muller S."/>
            <person name="Spooner W."/>
            <person name="Narechania A."/>
            <person name="Ren L."/>
            <person name="Wei S."/>
            <person name="Kumari S."/>
            <person name="Faga B."/>
            <person name="Levy M.J."/>
            <person name="McMahan L."/>
            <person name="Van Buren P."/>
            <person name="Vaughn M.W."/>
            <person name="Ying K."/>
            <person name="Yeh C.-T."/>
            <person name="Emrich S.J."/>
            <person name="Jia Y."/>
            <person name="Kalyanaraman A."/>
            <person name="Hsia A.-P."/>
            <person name="Barbazuk W.B."/>
            <person name="Baucom R.S."/>
            <person name="Brutnell T.P."/>
            <person name="Carpita N.C."/>
            <person name="Chaparro C."/>
            <person name="Chia J.-M."/>
            <person name="Deragon J.-M."/>
            <person name="Estill J.C."/>
            <person name="Fu Y."/>
            <person name="Jeddeloh J.A."/>
            <person name="Han Y."/>
            <person name="Lee H."/>
            <person name="Li P."/>
            <person name="Lisch D.R."/>
            <person name="Liu S."/>
            <person name="Liu Z."/>
            <person name="Nagel D.H."/>
            <person name="McCann M.C."/>
            <person name="SanMiguel P."/>
            <person name="Myers A.M."/>
            <person name="Nettleton D."/>
            <person name="Nguyen J."/>
            <person name="Penning B.W."/>
            <person name="Ponnala L."/>
            <person name="Schneider K.L."/>
            <person name="Schwartz D.C."/>
            <person name="Sharma A."/>
            <person name="Soderlund C."/>
            <person name="Springer N.M."/>
            <person name="Sun Q."/>
            <person name="Wang H."/>
            <person name="Waterman M."/>
            <person name="Westerman R."/>
            <person name="Wolfgruber T.K."/>
            <person name="Yang L."/>
            <person name="Yu Y."/>
            <person name="Zhang L."/>
            <person name="Zhou S."/>
            <person name="Zhu Q."/>
            <person name="Bennetzen J.L."/>
            <person name="Dawe R.K."/>
            <person name="Jiang J."/>
            <person name="Jiang N."/>
            <person name="Presting G.G."/>
            <person name="Wessler S.R."/>
            <person name="Aluru S."/>
            <person name="Martienssen R.A."/>
            <person name="Clifton S.W."/>
            <person name="McCombie W.R."/>
            <person name="Wing R.A."/>
            <person name="Wilson R.K."/>
        </authorList>
    </citation>
    <scope>NUCLEOTIDE SEQUENCE [LARGE SCALE GENOMIC DNA]</scope>
    <source>
        <strain evidence="10">cv. B73</strain>
    </source>
</reference>
<dbReference type="SMR" id="A0A1D6FD91"/>
<dbReference type="PANTHER" id="PTHR20961:SF83">
    <property type="entry name" value="GLYCOSYLTRANSFERASE FAMILY 61 PROTEIN"/>
    <property type="match status" value="1"/>
</dbReference>
<protein>
    <submittedName>
        <fullName evidence="8">Glycosyltransferase family 61 protein</fullName>
    </submittedName>
</protein>
<evidence type="ECO:0000256" key="1">
    <source>
        <dbReference type="ARBA" id="ARBA00004323"/>
    </source>
</evidence>
<evidence type="ECO:0000256" key="3">
    <source>
        <dbReference type="ARBA" id="ARBA00022676"/>
    </source>
</evidence>
<dbReference type="OrthoDB" id="529273at2759"/>
<evidence type="ECO:0000313" key="10">
    <source>
        <dbReference type="Proteomes" id="UP000007305"/>
    </source>
</evidence>
<evidence type="ECO:0000259" key="7">
    <source>
        <dbReference type="Pfam" id="PF04577"/>
    </source>
</evidence>
<dbReference type="GO" id="GO:0016757">
    <property type="term" value="F:glycosyltransferase activity"/>
    <property type="evidence" value="ECO:0000318"/>
    <property type="project" value="GO_Central"/>
</dbReference>
<dbReference type="ExpressionAtlas" id="A0A1D6FD91">
    <property type="expression patterns" value="baseline"/>
</dbReference>
<sequence length="470" mass="52066">MRGGGEAKPGKSQKSSAQRHLNAGFVVVGLLMLLAYLVAQHFVVGSRHVVITEAQVIMDNVKAPDETVVIAEAQRIMDNTKIPSETENGKVVCNMEGRSDTCEVDGDVRTNGTALSVTLVPASRSERHEWMIRPYSRRFASVRKVTVTQLQDRADAAPCAVTHDVPAVLFAIGGYAGNYWHDYADILVPLFVASRRYNGEVKFLISNIRFQPRWLAKYKAFLQGLSLYDAVDMDGDAQVRCFPHVTVGLRLDKEFSIVPELVPGGRRLSMADFTRFLRETYALPRGSAASRDREQPHKKPRLLLIHRGHYRRITNEPEVARAAEAAGFEAVVAELRGDATEAEQARVVNSFDVVLGVHGAGLTNAVFLPPGGVLIQVVPYGKMEYIARAEFSEPATDMGLKYLDYSVSAEESSLMETLGPEHPAVKDPDSVHRSGWDQVFELYLAKQNVRINVTRFAPTLAQALDHLRQQ</sequence>
<reference evidence="9" key="3">
    <citation type="submission" date="2019-07" db="EMBL/GenBank/DDBJ databases">
        <authorList>
            <person name="Seetharam A."/>
            <person name="Woodhouse M."/>
            <person name="Cannon E."/>
        </authorList>
    </citation>
    <scope>NUCLEOTIDE SEQUENCE [LARGE SCALE GENOMIC DNA]</scope>
    <source>
        <strain evidence="9">cv. B73</strain>
    </source>
</reference>
<feature type="transmembrane region" description="Helical" evidence="6">
    <location>
        <begin position="21"/>
        <end position="39"/>
    </location>
</feature>
<dbReference type="Proteomes" id="UP000007305">
    <property type="component" value="Chromosome 8"/>
</dbReference>
<dbReference type="Pfam" id="PF04577">
    <property type="entry name" value="Glyco_transf_61"/>
    <property type="match status" value="1"/>
</dbReference>
<dbReference type="OMA" id="MEYIARA"/>